<comment type="similarity">
    <text evidence="4">Belongs to the class I-like SAM-binding methyltransferase superfamily. MenG/UbiE family.</text>
</comment>
<reference evidence="5 6" key="1">
    <citation type="journal article" date="2016" name="Int. J. Syst. Evol. Microbiol.">
        <title>Peptococcus simiae sp. nov., isolated from rhesus macaque faeces and emended description of the genus Peptococcus.</title>
        <authorList>
            <person name="Shkoporov A.N."/>
            <person name="Efimov B.A."/>
            <person name="Kondova I."/>
            <person name="Ouwerling B."/>
            <person name="Chaplin A.V."/>
            <person name="Shcherbakova V.A."/>
            <person name="Langermans J.A.M."/>
        </authorList>
    </citation>
    <scope>NUCLEOTIDE SEQUENCE [LARGE SCALE GENOMIC DNA]</scope>
    <source>
        <strain evidence="5 6">M108</strain>
    </source>
</reference>
<dbReference type="EMBL" id="JBJUVG010000006">
    <property type="protein sequence ID" value="MFM9413833.1"/>
    <property type="molecule type" value="Genomic_DNA"/>
</dbReference>
<dbReference type="Gene3D" id="3.40.50.150">
    <property type="entry name" value="Vaccinia Virus protein VP39"/>
    <property type="match status" value="1"/>
</dbReference>
<proteinExistence type="inferred from homology"/>
<comment type="function">
    <text evidence="4">Methyltransferase required for the conversion of demethylmenaquinol (DMKH2) to menaquinol (MKH2).</text>
</comment>
<dbReference type="PANTHER" id="PTHR43591:SF24">
    <property type="entry name" value="2-METHOXY-6-POLYPRENYL-1,4-BENZOQUINOL METHYLASE, MITOCHONDRIAL"/>
    <property type="match status" value="1"/>
</dbReference>
<protein>
    <recommendedName>
        <fullName evidence="4">Demethylmenaquinone methyltransferase</fullName>
        <ecNumber evidence="4">2.1.1.163</ecNumber>
    </recommendedName>
</protein>
<dbReference type="CDD" id="cd02440">
    <property type="entry name" value="AdoMet_MTases"/>
    <property type="match status" value="1"/>
</dbReference>
<keyword evidence="4" id="KW-0474">Menaquinone biosynthesis</keyword>
<sequence length="277" mass="31083">MNGAEKASFVNQVFDTIAGDYDRMNMLMTWGMLPMWQRRVMRYTDLPLAGRGLDVCCGTGEMAFQLAKLAGPYGESVGVDLSREMLAAAREKQAQRQVDNISFKEGDALNLPVSTGSFDAATCGYALRNVTDIPRAIREMARAVRSGGKVVCIEVSRPLFPPARLFFNFYYYKVVPWLGDRLVSRRLVGDQYSPYAWLAESLRSFPNRRTICRYYKEAGLVDVHTRSCGFGATTIYVGRKPTPEESLRPEPTILDRVLGPIVQVKNKCLSLIKRIKG</sequence>
<organism evidence="5 6">
    <name type="scientific">Peptococcus simiae</name>
    <dbReference type="NCBI Taxonomy" id="1643805"/>
    <lineage>
        <taxon>Bacteria</taxon>
        <taxon>Bacillati</taxon>
        <taxon>Bacillota</taxon>
        <taxon>Clostridia</taxon>
        <taxon>Eubacteriales</taxon>
        <taxon>Peptococcaceae</taxon>
        <taxon>Peptococcus</taxon>
    </lineage>
</organism>
<dbReference type="SUPFAM" id="SSF53335">
    <property type="entry name" value="S-adenosyl-L-methionine-dependent methyltransferases"/>
    <property type="match status" value="1"/>
</dbReference>
<evidence type="ECO:0000256" key="2">
    <source>
        <dbReference type="ARBA" id="ARBA00022679"/>
    </source>
</evidence>
<comment type="caution">
    <text evidence="4">Lacks conserved residue(s) required for the propagation of feature annotation.</text>
</comment>
<keyword evidence="3 4" id="KW-0949">S-adenosyl-L-methionine</keyword>
<evidence type="ECO:0000256" key="3">
    <source>
        <dbReference type="ARBA" id="ARBA00022691"/>
    </source>
</evidence>
<comment type="catalytic activity">
    <reaction evidence="4">
        <text>a 2-demethylmenaquinol + S-adenosyl-L-methionine = a menaquinol + S-adenosyl-L-homocysteine + H(+)</text>
        <dbReference type="Rhea" id="RHEA:42640"/>
        <dbReference type="Rhea" id="RHEA-COMP:9539"/>
        <dbReference type="Rhea" id="RHEA-COMP:9563"/>
        <dbReference type="ChEBI" id="CHEBI:15378"/>
        <dbReference type="ChEBI" id="CHEBI:18151"/>
        <dbReference type="ChEBI" id="CHEBI:55437"/>
        <dbReference type="ChEBI" id="CHEBI:57856"/>
        <dbReference type="ChEBI" id="CHEBI:59789"/>
        <dbReference type="EC" id="2.1.1.163"/>
    </reaction>
</comment>
<keyword evidence="6" id="KW-1185">Reference proteome</keyword>
<dbReference type="Pfam" id="PF01209">
    <property type="entry name" value="Ubie_methyltran"/>
    <property type="match status" value="1"/>
</dbReference>
<comment type="pathway">
    <text evidence="4">Quinol/quinone metabolism; menaquinone biosynthesis; menaquinol from 1,4-dihydroxy-2-naphthoate: step 2/2.</text>
</comment>
<dbReference type="HAMAP" id="MF_01813">
    <property type="entry name" value="MenG_UbiE_methyltr"/>
    <property type="match status" value="1"/>
</dbReference>
<dbReference type="RefSeq" id="WP_408977447.1">
    <property type="nucleotide sequence ID" value="NZ_JBJUVG010000006.1"/>
</dbReference>
<dbReference type="InterPro" id="IPR029063">
    <property type="entry name" value="SAM-dependent_MTases_sf"/>
</dbReference>
<feature type="binding site" evidence="4">
    <location>
        <position position="59"/>
    </location>
    <ligand>
        <name>S-adenosyl-L-methionine</name>
        <dbReference type="ChEBI" id="CHEBI:59789"/>
    </ligand>
</feature>
<dbReference type="GO" id="GO:0032259">
    <property type="term" value="P:methylation"/>
    <property type="evidence" value="ECO:0007669"/>
    <property type="project" value="UniProtKB-KW"/>
</dbReference>
<evidence type="ECO:0000313" key="6">
    <source>
        <dbReference type="Proteomes" id="UP001631949"/>
    </source>
</evidence>
<feature type="binding site" evidence="4">
    <location>
        <position position="80"/>
    </location>
    <ligand>
        <name>S-adenosyl-L-methionine</name>
        <dbReference type="ChEBI" id="CHEBI:59789"/>
    </ligand>
</feature>
<dbReference type="NCBIfam" id="TIGR01934">
    <property type="entry name" value="MenG_MenH_UbiE"/>
    <property type="match status" value="1"/>
</dbReference>
<feature type="binding site" evidence="4">
    <location>
        <begin position="107"/>
        <end position="108"/>
    </location>
    <ligand>
        <name>S-adenosyl-L-methionine</name>
        <dbReference type="ChEBI" id="CHEBI:59789"/>
    </ligand>
</feature>
<gene>
    <name evidence="4" type="primary">menG</name>
    <name evidence="5" type="ORF">ACKQTC_05595</name>
</gene>
<name>A0ABW9GZ19_9FIRM</name>
<evidence type="ECO:0000256" key="1">
    <source>
        <dbReference type="ARBA" id="ARBA00022603"/>
    </source>
</evidence>
<dbReference type="PANTHER" id="PTHR43591">
    <property type="entry name" value="METHYLTRANSFERASE"/>
    <property type="match status" value="1"/>
</dbReference>
<keyword evidence="5" id="KW-0830">Ubiquinone</keyword>
<dbReference type="InterPro" id="IPR004033">
    <property type="entry name" value="UbiE/COQ5_MeTrFase"/>
</dbReference>
<dbReference type="Proteomes" id="UP001631949">
    <property type="component" value="Unassembled WGS sequence"/>
</dbReference>
<keyword evidence="2 4" id="KW-0808">Transferase</keyword>
<dbReference type="GO" id="GO:0008168">
    <property type="term" value="F:methyltransferase activity"/>
    <property type="evidence" value="ECO:0007669"/>
    <property type="project" value="UniProtKB-KW"/>
</dbReference>
<dbReference type="PROSITE" id="PS51608">
    <property type="entry name" value="SAM_MT_UBIE"/>
    <property type="match status" value="1"/>
</dbReference>
<evidence type="ECO:0000256" key="4">
    <source>
        <dbReference type="HAMAP-Rule" id="MF_01813"/>
    </source>
</evidence>
<dbReference type="EC" id="2.1.1.163" evidence="4"/>
<comment type="caution">
    <text evidence="5">The sequence shown here is derived from an EMBL/GenBank/DDBJ whole genome shotgun (WGS) entry which is preliminary data.</text>
</comment>
<accession>A0ABW9GZ19</accession>
<evidence type="ECO:0000313" key="5">
    <source>
        <dbReference type="EMBL" id="MFM9413833.1"/>
    </source>
</evidence>
<keyword evidence="1 4" id="KW-0489">Methyltransferase</keyword>